<evidence type="ECO:0000256" key="1">
    <source>
        <dbReference type="SAM" id="MobiDB-lite"/>
    </source>
</evidence>
<reference evidence="5 6" key="1">
    <citation type="submission" date="2019-05" db="EMBL/GenBank/DDBJ databases">
        <title>Emergence of the Ug99 lineage of the wheat stem rust pathogen through somatic hybridization.</title>
        <authorList>
            <person name="Li F."/>
            <person name="Upadhyaya N.M."/>
            <person name="Sperschneider J."/>
            <person name="Matny O."/>
            <person name="Nguyen-Phuc H."/>
            <person name="Mago R."/>
            <person name="Raley C."/>
            <person name="Miller M.E."/>
            <person name="Silverstein K.A.T."/>
            <person name="Henningsen E."/>
            <person name="Hirsch C.D."/>
            <person name="Visser B."/>
            <person name="Pretorius Z.A."/>
            <person name="Steffenson B.J."/>
            <person name="Schwessinger B."/>
            <person name="Dodds P.N."/>
            <person name="Figueroa M."/>
        </authorList>
    </citation>
    <scope>NUCLEOTIDE SEQUENCE [LARGE SCALE GENOMIC DNA]</scope>
    <source>
        <strain evidence="3">21-0</strain>
        <strain evidence="4 6">Ug99</strain>
    </source>
</reference>
<keyword evidence="2" id="KW-0732">Signal</keyword>
<feature type="compositionally biased region" description="Polar residues" evidence="1">
    <location>
        <begin position="173"/>
        <end position="184"/>
    </location>
</feature>
<keyword evidence="5" id="KW-1185">Reference proteome</keyword>
<feature type="compositionally biased region" description="Polar residues" evidence="1">
    <location>
        <begin position="291"/>
        <end position="301"/>
    </location>
</feature>
<feature type="region of interest" description="Disordered" evidence="1">
    <location>
        <begin position="243"/>
        <end position="301"/>
    </location>
</feature>
<dbReference type="Proteomes" id="UP000324748">
    <property type="component" value="Unassembled WGS sequence"/>
</dbReference>
<dbReference type="OrthoDB" id="2496918at2759"/>
<dbReference type="AlphaFoldDB" id="A0A5B0NZS6"/>
<feature type="region of interest" description="Disordered" evidence="1">
    <location>
        <begin position="62"/>
        <end position="156"/>
    </location>
</feature>
<feature type="region of interest" description="Disordered" evidence="1">
    <location>
        <begin position="172"/>
        <end position="220"/>
    </location>
</feature>
<feature type="compositionally biased region" description="Basic and acidic residues" evidence="1">
    <location>
        <begin position="190"/>
        <end position="206"/>
    </location>
</feature>
<proteinExistence type="predicted"/>
<evidence type="ECO:0000256" key="2">
    <source>
        <dbReference type="SAM" id="SignalP"/>
    </source>
</evidence>
<dbReference type="EMBL" id="VDEP01000373">
    <property type="protein sequence ID" value="KAA1093630.1"/>
    <property type="molecule type" value="Genomic_DNA"/>
</dbReference>
<name>A0A5B0NZS6_PUCGR</name>
<organism evidence="4 6">
    <name type="scientific">Puccinia graminis f. sp. tritici</name>
    <dbReference type="NCBI Taxonomy" id="56615"/>
    <lineage>
        <taxon>Eukaryota</taxon>
        <taxon>Fungi</taxon>
        <taxon>Dikarya</taxon>
        <taxon>Basidiomycota</taxon>
        <taxon>Pucciniomycotina</taxon>
        <taxon>Pucciniomycetes</taxon>
        <taxon>Pucciniales</taxon>
        <taxon>Pucciniaceae</taxon>
        <taxon>Puccinia</taxon>
    </lineage>
</organism>
<dbReference type="Proteomes" id="UP000325313">
    <property type="component" value="Unassembled WGS sequence"/>
</dbReference>
<evidence type="ECO:0000313" key="4">
    <source>
        <dbReference type="EMBL" id="KAA1093630.1"/>
    </source>
</evidence>
<feature type="chain" id="PRO_5033474039" description="Golgi to ER traffic-protein" evidence="2">
    <location>
        <begin position="22"/>
        <end position="646"/>
    </location>
</feature>
<feature type="compositionally biased region" description="Polar residues" evidence="1">
    <location>
        <begin position="77"/>
        <end position="149"/>
    </location>
</feature>
<dbReference type="EMBL" id="VSWC01000080">
    <property type="protein sequence ID" value="KAA1092524.1"/>
    <property type="molecule type" value="Genomic_DNA"/>
</dbReference>
<evidence type="ECO:0008006" key="7">
    <source>
        <dbReference type="Google" id="ProtNLM"/>
    </source>
</evidence>
<evidence type="ECO:0000313" key="6">
    <source>
        <dbReference type="Proteomes" id="UP000325313"/>
    </source>
</evidence>
<feature type="signal peptide" evidence="2">
    <location>
        <begin position="1"/>
        <end position="21"/>
    </location>
</feature>
<comment type="caution">
    <text evidence="4">The sequence shown here is derived from an EMBL/GenBank/DDBJ whole genome shotgun (WGS) entry which is preliminary data.</text>
</comment>
<evidence type="ECO:0000313" key="5">
    <source>
        <dbReference type="Proteomes" id="UP000324748"/>
    </source>
</evidence>
<evidence type="ECO:0000313" key="3">
    <source>
        <dbReference type="EMBL" id="KAA1092524.1"/>
    </source>
</evidence>
<protein>
    <recommendedName>
        <fullName evidence="7">Golgi to ER traffic-protein</fullName>
    </recommendedName>
</protein>
<gene>
    <name evidence="3" type="ORF">PGT21_006101</name>
    <name evidence="4" type="ORF">PGTUg99_011611</name>
</gene>
<accession>A0A5B0NZS6</accession>
<sequence length="646" mass="73101">MGWFLMTLYSTLLLIDPALLSLSTGLPREGKSAELFTLPDLNGPPVLSQGVNDRPAPWFDLNEPPVDECPMEDLPPSQRTASSSLLPTIATPSQGGASSSLTPTIATPSQGTSSSPLSPTIATPSQGTSSSPLSPTIATPSATLLQNPMGQLPGRTRDYLPRAAKRRKLLASLTPSDHTLSGYTSPGHASSDHASSDHASSDHAMSDHASSGYTSSDTGNSDEMVTIRFIPFSTDKRRKTGLKNLNLSDVGKRRHKNLYPQLDPREKRRLSKMRTQNRLVTAEESSDSDVGASNSEHSPSSFEKIMDNLARKIKEPIAQENLESNLPKLSKEASESFDLQDWSFLKLVPQRKRTDEQPLRNCFPQELFEILMSSDGEEGKNYFWIERFDLKRRFNAFQKAIPKLKFPLEFDSFSQDKKATQAVMYGVYLMLSERKLVLDSYPSFYLDIVGNLENKLELKMRNLNQLKAQKKRLPTNIKTGDRSRFIHEKKIKKIIKYVKESTQIATFMVIVHLSLFKEHDQEFLTPQAIREILGFFQNVWLKLESGQSSLIEKYPWAKRNWSLLTLENPHRLHVDFIRNPEDVYRMAFNFVGYWAKKNGKGVKGYGNSDHFTNVMATMDWMVYYSNYEIISGSLKRRIKRTQQEED</sequence>